<sequence length="428" mass="46665">MFQFRIQGRRPLTGQVTISGSKNAALPAMAAALLTDEPVKLTNLPAIRDVHTMAAILESLGAKVNQLDRHSFEITAKGVKSTSLDYLMGRRLRASILLLGPLVAKHGRAILPHPGGCVIGTRPVGTHFDALRALGATVEHQNEYYVTEAPQGLTGAYIYLDEVSVTATENAIMAAVLAKGQTTIRPAALEPHVVSLCQMLIKMGAKIEGLGTHTLVIEGVDRLHGCEHRIIADEIETGTFAVAAALTQSAITINEIPEDLDPIVHKLTAFGVDLDWQRTKHRLEIRPSQLKASKIQVDTWPRFPTDLQPQFGVLATQAEGTTLIHEWMYENRLNYLEQLETMGAKVNRLDPHRAEVIGPRRLQGQIIDSPDLRAGIAFVLAGLAAEGETVVTGAELIKRGYQDIVQKLSQLGAEIEEEGEEEPLLKLV</sequence>
<organism evidence="14 15">
    <name type="scientific">Candidatus Berkelbacteria bacterium Gr01-1014_85</name>
    <dbReference type="NCBI Taxonomy" id="2017150"/>
    <lineage>
        <taxon>Bacteria</taxon>
        <taxon>Candidatus Berkelbacteria</taxon>
    </lineage>
</organism>
<proteinExistence type="inferred from homology"/>
<dbReference type="InterPro" id="IPR050068">
    <property type="entry name" value="MurA_subfamily"/>
</dbReference>
<comment type="catalytic activity">
    <reaction evidence="11 12">
        <text>phosphoenolpyruvate + UDP-N-acetyl-alpha-D-glucosamine = UDP-N-acetyl-3-O-(1-carboxyvinyl)-alpha-D-glucosamine + phosphate</text>
        <dbReference type="Rhea" id="RHEA:18681"/>
        <dbReference type="ChEBI" id="CHEBI:43474"/>
        <dbReference type="ChEBI" id="CHEBI:57705"/>
        <dbReference type="ChEBI" id="CHEBI:58702"/>
        <dbReference type="ChEBI" id="CHEBI:68483"/>
        <dbReference type="EC" id="2.5.1.7"/>
    </reaction>
</comment>
<evidence type="ECO:0000256" key="6">
    <source>
        <dbReference type="ARBA" id="ARBA00022960"/>
    </source>
</evidence>
<feature type="modified residue" description="2-(S-cysteinyl)pyruvic acid O-phosphothioketal" evidence="12">
    <location>
        <position position="117"/>
    </location>
</feature>
<dbReference type="PANTHER" id="PTHR43783:SF1">
    <property type="entry name" value="UDP-N-ACETYLGLUCOSAMINE 1-CARBOXYVINYLTRANSFERASE"/>
    <property type="match status" value="1"/>
</dbReference>
<feature type="binding site" evidence="12">
    <location>
        <position position="328"/>
    </location>
    <ligand>
        <name>UDP-N-acetyl-alpha-D-glucosamine</name>
        <dbReference type="ChEBI" id="CHEBI:57705"/>
    </ligand>
</feature>
<evidence type="ECO:0000256" key="10">
    <source>
        <dbReference type="ARBA" id="ARBA00038367"/>
    </source>
</evidence>
<evidence type="ECO:0000256" key="3">
    <source>
        <dbReference type="ARBA" id="ARBA00022490"/>
    </source>
</evidence>
<evidence type="ECO:0000256" key="2">
    <source>
        <dbReference type="ARBA" id="ARBA00004752"/>
    </source>
</evidence>
<dbReference type="NCBIfam" id="NF006873">
    <property type="entry name" value="PRK09369.1"/>
    <property type="match status" value="1"/>
</dbReference>
<dbReference type="Proteomes" id="UP000316253">
    <property type="component" value="Unassembled WGS sequence"/>
</dbReference>
<dbReference type="GO" id="GO:0009252">
    <property type="term" value="P:peptidoglycan biosynthetic process"/>
    <property type="evidence" value="ECO:0007669"/>
    <property type="project" value="UniProtKB-UniRule"/>
</dbReference>
<comment type="pathway">
    <text evidence="2 12">Cell wall biogenesis; peptidoglycan biosynthesis.</text>
</comment>
<evidence type="ECO:0000313" key="15">
    <source>
        <dbReference type="Proteomes" id="UP000316253"/>
    </source>
</evidence>
<dbReference type="InterPro" id="IPR001986">
    <property type="entry name" value="Enolpyruvate_Tfrase_dom"/>
</dbReference>
<evidence type="ECO:0000256" key="1">
    <source>
        <dbReference type="ARBA" id="ARBA00004496"/>
    </source>
</evidence>
<dbReference type="EC" id="2.5.1.7" evidence="12"/>
<keyword evidence="7 12" id="KW-0573">Peptidoglycan synthesis</keyword>
<dbReference type="SUPFAM" id="SSF55205">
    <property type="entry name" value="EPT/RTPC-like"/>
    <property type="match status" value="1"/>
</dbReference>
<gene>
    <name evidence="12" type="primary">murA</name>
    <name evidence="14" type="ORF">CEO22_285</name>
</gene>
<comment type="subcellular location">
    <subcellularLocation>
        <location evidence="1 12">Cytoplasm</location>
    </subcellularLocation>
</comment>
<dbReference type="GO" id="GO:0019277">
    <property type="term" value="P:UDP-N-acetylgalactosamine biosynthetic process"/>
    <property type="evidence" value="ECO:0007669"/>
    <property type="project" value="InterPro"/>
</dbReference>
<feature type="binding site" evidence="12">
    <location>
        <position position="306"/>
    </location>
    <ligand>
        <name>UDP-N-acetyl-alpha-D-glucosamine</name>
        <dbReference type="ChEBI" id="CHEBI:57705"/>
    </ligand>
</feature>
<keyword evidence="5 12" id="KW-0808">Transferase</keyword>
<protein>
    <recommendedName>
        <fullName evidence="12">UDP-N-acetylglucosamine 1-carboxyvinyltransferase</fullName>
        <ecNumber evidence="12">2.5.1.7</ecNumber>
    </recommendedName>
    <alternativeName>
        <fullName evidence="12">Enoylpyruvate transferase</fullName>
    </alternativeName>
    <alternativeName>
        <fullName evidence="12">UDP-N-acetylglucosamine enolpyruvyl transferase</fullName>
        <shortName evidence="12">EPT</shortName>
    </alternativeName>
</protein>
<dbReference type="EMBL" id="VMFD01000021">
    <property type="protein sequence ID" value="TSC65949.1"/>
    <property type="molecule type" value="Genomic_DNA"/>
</dbReference>
<accession>A0A554JCA2</accession>
<comment type="caution">
    <text evidence="12">Lacks conserved residue(s) required for the propagation of feature annotation.</text>
</comment>
<feature type="binding site" evidence="12">
    <location>
        <begin position="22"/>
        <end position="23"/>
    </location>
    <ligand>
        <name>phosphoenolpyruvate</name>
        <dbReference type="ChEBI" id="CHEBI:58702"/>
    </ligand>
</feature>
<comment type="caution">
    <text evidence="14">The sequence shown here is derived from an EMBL/GenBank/DDBJ whole genome shotgun (WGS) entry which is preliminary data.</text>
</comment>
<reference evidence="14 15" key="1">
    <citation type="submission" date="2017-08" db="EMBL/GenBank/DDBJ databases">
        <title>Mechanisms for carbon and nitrogen cycling indicate functional differentiation within the Candidate Phyla Radiation.</title>
        <authorList>
            <person name="Danczak R.E."/>
            <person name="Johnston M.D."/>
            <person name="Kenah C."/>
            <person name="Slattery M."/>
            <person name="Wrighton K.C."/>
            <person name="Wilkins M.J."/>
        </authorList>
    </citation>
    <scope>NUCLEOTIDE SEQUENCE [LARGE SCALE GENOMIC DNA]</scope>
    <source>
        <strain evidence="14">Gr01-1014_85</strain>
    </source>
</reference>
<evidence type="ECO:0000256" key="12">
    <source>
        <dbReference type="HAMAP-Rule" id="MF_00111"/>
    </source>
</evidence>
<name>A0A554JCA2_9BACT</name>
<keyword evidence="4 12" id="KW-0132">Cell division</keyword>
<evidence type="ECO:0000256" key="5">
    <source>
        <dbReference type="ARBA" id="ARBA00022679"/>
    </source>
</evidence>
<feature type="binding site" evidence="12">
    <location>
        <position position="93"/>
    </location>
    <ligand>
        <name>UDP-N-acetyl-alpha-D-glucosamine</name>
        <dbReference type="ChEBI" id="CHEBI:57705"/>
    </ligand>
</feature>
<dbReference type="InterPro" id="IPR005750">
    <property type="entry name" value="UDP_GlcNAc_COvinyl_MurA"/>
</dbReference>
<evidence type="ECO:0000313" key="14">
    <source>
        <dbReference type="EMBL" id="TSC65949.1"/>
    </source>
</evidence>
<keyword evidence="6 12" id="KW-0133">Cell shape</keyword>
<dbReference type="InterPro" id="IPR036968">
    <property type="entry name" value="Enolpyruvate_Tfrase_sf"/>
</dbReference>
<evidence type="ECO:0000256" key="9">
    <source>
        <dbReference type="ARBA" id="ARBA00023316"/>
    </source>
</evidence>
<dbReference type="HAMAP" id="MF_00111">
    <property type="entry name" value="MurA"/>
    <property type="match status" value="1"/>
</dbReference>
<dbReference type="GO" id="GO:0005737">
    <property type="term" value="C:cytoplasm"/>
    <property type="evidence" value="ECO:0007669"/>
    <property type="project" value="UniProtKB-SubCell"/>
</dbReference>
<keyword evidence="9 12" id="KW-0961">Cell wall biogenesis/degradation</keyword>
<dbReference type="UniPathway" id="UPA00219"/>
<comment type="function">
    <text evidence="12">Cell wall formation. Adds enolpyruvyl to UDP-N-acetylglucosamine.</text>
</comment>
<feature type="active site" description="Proton donor" evidence="12">
    <location>
        <position position="117"/>
    </location>
</feature>
<dbReference type="GO" id="GO:0008360">
    <property type="term" value="P:regulation of cell shape"/>
    <property type="evidence" value="ECO:0007669"/>
    <property type="project" value="UniProtKB-KW"/>
</dbReference>
<dbReference type="InterPro" id="IPR013792">
    <property type="entry name" value="RNA3'P_cycl/enolpyr_Trfase_a/b"/>
</dbReference>
<keyword evidence="8 12" id="KW-0131">Cell cycle</keyword>
<keyword evidence="12" id="KW-0670">Pyruvate</keyword>
<dbReference type="Pfam" id="PF00275">
    <property type="entry name" value="EPSP_synthase"/>
    <property type="match status" value="1"/>
</dbReference>
<dbReference type="GO" id="GO:0071555">
    <property type="term" value="P:cell wall organization"/>
    <property type="evidence" value="ECO:0007669"/>
    <property type="project" value="UniProtKB-KW"/>
</dbReference>
<dbReference type="AlphaFoldDB" id="A0A554JCA2"/>
<dbReference type="PANTHER" id="PTHR43783">
    <property type="entry name" value="UDP-N-ACETYLGLUCOSAMINE 1-CARBOXYVINYLTRANSFERASE"/>
    <property type="match status" value="1"/>
</dbReference>
<evidence type="ECO:0000256" key="4">
    <source>
        <dbReference type="ARBA" id="ARBA00022618"/>
    </source>
</evidence>
<evidence type="ECO:0000256" key="11">
    <source>
        <dbReference type="ARBA" id="ARBA00047527"/>
    </source>
</evidence>
<evidence type="ECO:0000259" key="13">
    <source>
        <dbReference type="Pfam" id="PF00275"/>
    </source>
</evidence>
<comment type="similarity">
    <text evidence="10 12">Belongs to the EPSP synthase family. MurA subfamily.</text>
</comment>
<dbReference type="GO" id="GO:0008760">
    <property type="term" value="F:UDP-N-acetylglucosamine 1-carboxyvinyltransferase activity"/>
    <property type="evidence" value="ECO:0007669"/>
    <property type="project" value="UniProtKB-UniRule"/>
</dbReference>
<dbReference type="Gene3D" id="3.65.10.10">
    <property type="entry name" value="Enolpyruvate transferase domain"/>
    <property type="match status" value="2"/>
</dbReference>
<evidence type="ECO:0000256" key="7">
    <source>
        <dbReference type="ARBA" id="ARBA00022984"/>
    </source>
</evidence>
<dbReference type="NCBIfam" id="TIGR01072">
    <property type="entry name" value="murA"/>
    <property type="match status" value="1"/>
</dbReference>
<evidence type="ECO:0000256" key="8">
    <source>
        <dbReference type="ARBA" id="ARBA00023306"/>
    </source>
</evidence>
<keyword evidence="3 12" id="KW-0963">Cytoplasm</keyword>
<dbReference type="CDD" id="cd01555">
    <property type="entry name" value="UdpNAET"/>
    <property type="match status" value="1"/>
</dbReference>
<feature type="domain" description="Enolpyruvate transferase" evidence="13">
    <location>
        <begin position="7"/>
        <end position="408"/>
    </location>
</feature>
<dbReference type="GO" id="GO:0051301">
    <property type="term" value="P:cell division"/>
    <property type="evidence" value="ECO:0007669"/>
    <property type="project" value="UniProtKB-KW"/>
</dbReference>